<comment type="caution">
    <text evidence="1">The sequence shown here is derived from an EMBL/GenBank/DDBJ whole genome shotgun (WGS) entry which is preliminary data.</text>
</comment>
<dbReference type="Proteomes" id="UP001165960">
    <property type="component" value="Unassembled WGS sequence"/>
</dbReference>
<evidence type="ECO:0000313" key="1">
    <source>
        <dbReference type="EMBL" id="KAJ9085265.1"/>
    </source>
</evidence>
<name>A0ACC2UEJ9_9FUNG</name>
<accession>A0ACC2UEJ9</accession>
<organism evidence="1 2">
    <name type="scientific">Entomophthora muscae</name>
    <dbReference type="NCBI Taxonomy" id="34485"/>
    <lineage>
        <taxon>Eukaryota</taxon>
        <taxon>Fungi</taxon>
        <taxon>Fungi incertae sedis</taxon>
        <taxon>Zoopagomycota</taxon>
        <taxon>Entomophthoromycotina</taxon>
        <taxon>Entomophthoromycetes</taxon>
        <taxon>Entomophthorales</taxon>
        <taxon>Entomophthoraceae</taxon>
        <taxon>Entomophthora</taxon>
    </lineage>
</organism>
<sequence length="993" mass="108992">MGELENHDGSVDAKEADKAEQLKRRTSRYQDHVSYRDIEKIKVVGKGMFGKVYKCKYKGEICALKTITSSSRMTAKERERHIYSLKLEARALSQVRVCEYVVQLIGSCVDSANQVCILMEYVPGPNLHQFMLNFHHRLSWSKKESIAWEIATGVTFIHDRNILHRDLKSDNILISLVPPSERDGSQVNISGLLKLEPNMQHVHAKIADFGICKITTDNCATNESFRGAGSPPWMAPELCMDETMLPSKQTDVYSLGWILWELAAPGGRRPYEGSNMNEIFQFKISGYVEPLPSDTPAYFQDLVTACTSSKASSRPFADQVVDTIRDAQEEEETSHSVNLTFGNIYETRLFRAAAEQAEEAEPIPISCDALASEASLREFTTPERKEALLKQLVENLHSENSTARTDLLVLFGIKGDTESMLLCGLGDCYSSGTHGFTNVPQAISYYEQSAGLGYAPAICKLGLCYRDGIGKPCDIEKAVRCFQMAADQGDSIAQCCLGECHTLGIGVLQDHAQALNYFQKAADQDNADAQMQLGKCYYNGLGTQVDTDRAHHYFHLAASKDHPEAQYILGVMAAQGISRPPNRADSYAWFLKAAHLGHPEAQNNVGSCFYFGRGASRDFTQAIEWFLKAAAQGNCSAQNNLGHCYEMGHGVAVDIHQAISWFEQAAANGHPGAMNSLANIYLAGNGVPKTPERAFQYYTKAAGLNHPRAQKNLALCYAEGVGVARDLKKAYLWYTKAAEQGNVEANMRLGKMAANGEGVAQDLSLAFYWFSRAAEAGDPAGQVAVAKCFLRGRGVDKNLDEGFTWLTKAAAQNHTAAITYLGVCYLNGHGVEKSPELAYQHFQRSSAMGSAQAQFHLADLFRKGVGVPDGVDMEQAFYYYEQAAVHHHPMALFYLGVCFHRGLGAGVDLNRSLACLTESAALGCCEANAYIDRVRAQLGSSQISTLNQTNDILRSKSSPSASNGRSKSPVAMSRHKSKSSQSSKLSEKDCCIL</sequence>
<reference evidence="1" key="1">
    <citation type="submission" date="2022-04" db="EMBL/GenBank/DDBJ databases">
        <title>Genome of the entomopathogenic fungus Entomophthora muscae.</title>
        <authorList>
            <person name="Elya C."/>
            <person name="Lovett B.R."/>
            <person name="Lee E."/>
            <person name="Macias A.M."/>
            <person name="Hajek A.E."/>
            <person name="De Bivort B.L."/>
            <person name="Kasson M.T."/>
            <person name="De Fine Licht H.H."/>
            <person name="Stajich J.E."/>
        </authorList>
    </citation>
    <scope>NUCLEOTIDE SEQUENCE</scope>
    <source>
        <strain evidence="1">Berkeley</strain>
    </source>
</reference>
<evidence type="ECO:0000313" key="2">
    <source>
        <dbReference type="Proteomes" id="UP001165960"/>
    </source>
</evidence>
<proteinExistence type="predicted"/>
<gene>
    <name evidence="1" type="ORF">DSO57_1015655</name>
</gene>
<dbReference type="EMBL" id="QTSX02000772">
    <property type="protein sequence ID" value="KAJ9085265.1"/>
    <property type="molecule type" value="Genomic_DNA"/>
</dbReference>
<protein>
    <submittedName>
        <fullName evidence="1">Uncharacterized protein</fullName>
    </submittedName>
</protein>
<keyword evidence="2" id="KW-1185">Reference proteome</keyword>